<gene>
    <name evidence="2" type="ORF">A4H02_07455</name>
</gene>
<dbReference type="RefSeq" id="WP_069293551.1">
    <property type="nucleotide sequence ID" value="NZ_CP140110.1"/>
</dbReference>
<organism evidence="2 3">
    <name type="scientific">Fervidobacterium thailandense</name>
    <dbReference type="NCBI Taxonomy" id="1008305"/>
    <lineage>
        <taxon>Bacteria</taxon>
        <taxon>Thermotogati</taxon>
        <taxon>Thermotogota</taxon>
        <taxon>Thermotogae</taxon>
        <taxon>Thermotogales</taxon>
        <taxon>Fervidobacteriaceae</taxon>
        <taxon>Fervidobacterium</taxon>
    </lineage>
</organism>
<sequence>MDFDALFNAFYNRVSGNFKKFIESDIKRVRDMSEVLSGVSFMVKSGEIFKLRDDFTKFICDYVLANPEGSRFWYEGHVYFLDNLGNLKSRYELGVEIIPGGLNELVECMKVIVGTYVEYSGSSLILEVSDARVLEDLTKHIPMQFKKEIFDMLDKKDFSELEILGSVRNIDVSKLVEVVKNSFLRRNLEDWKDFPIAEEYRRQLQVVVDTFSAFENLTVEVDFSLARTTEEYCGLTFALYDTESSKLVAAGGEYKVNESLRGVGGTIFLFENQC</sequence>
<evidence type="ECO:0000259" key="1">
    <source>
        <dbReference type="Pfam" id="PF13393"/>
    </source>
</evidence>
<name>A0A1E3G191_9BACT</name>
<dbReference type="InterPro" id="IPR045864">
    <property type="entry name" value="aa-tRNA-synth_II/BPL/LPL"/>
</dbReference>
<dbReference type="Pfam" id="PF13393">
    <property type="entry name" value="tRNA-synt_His"/>
    <property type="match status" value="1"/>
</dbReference>
<dbReference type="SUPFAM" id="SSF55681">
    <property type="entry name" value="Class II aaRS and biotin synthetases"/>
    <property type="match status" value="1"/>
</dbReference>
<keyword evidence="3" id="KW-1185">Reference proteome</keyword>
<evidence type="ECO:0000313" key="2">
    <source>
        <dbReference type="EMBL" id="ODN30007.1"/>
    </source>
</evidence>
<dbReference type="EMBL" id="LWAF01000012">
    <property type="protein sequence ID" value="ODN30007.1"/>
    <property type="molecule type" value="Genomic_DNA"/>
</dbReference>
<dbReference type="InterPro" id="IPR041715">
    <property type="entry name" value="HisRS-like_core"/>
</dbReference>
<dbReference type="Gene3D" id="3.30.930.10">
    <property type="entry name" value="Bira Bifunctional Protein, Domain 2"/>
    <property type="match status" value="1"/>
</dbReference>
<protein>
    <recommendedName>
        <fullName evidence="1">Class II Histidinyl-tRNA synthetase (HisRS)-like catalytic core domain-containing protein</fullName>
    </recommendedName>
</protein>
<comment type="caution">
    <text evidence="2">The sequence shown here is derived from an EMBL/GenBank/DDBJ whole genome shotgun (WGS) entry which is preliminary data.</text>
</comment>
<evidence type="ECO:0000313" key="3">
    <source>
        <dbReference type="Proteomes" id="UP000094570"/>
    </source>
</evidence>
<dbReference type="AlphaFoldDB" id="A0A1E3G191"/>
<dbReference type="Proteomes" id="UP000094570">
    <property type="component" value="Unassembled WGS sequence"/>
</dbReference>
<feature type="domain" description="Class II Histidinyl-tRNA synthetase (HisRS)-like catalytic core" evidence="1">
    <location>
        <begin position="11"/>
        <end position="258"/>
    </location>
</feature>
<dbReference type="STRING" id="1008305.A4H02_07455"/>
<reference evidence="3" key="1">
    <citation type="submission" date="2016-04" db="EMBL/GenBank/DDBJ databases">
        <title>The genome sequence project of a novel Fervidobacterium isolate from a hot spring in Thailand.</title>
        <authorList>
            <person name="Gonzalez J.M."/>
            <person name="Cuecas A."/>
            <person name="Kanoksilapatham W."/>
        </authorList>
    </citation>
    <scope>NUCLEOTIDE SEQUENCE [LARGE SCALE GENOMIC DNA]</scope>
    <source>
        <strain evidence="3">FC2004</strain>
    </source>
</reference>
<accession>A0A1E3G191</accession>
<dbReference type="OrthoDB" id="37028at2"/>
<proteinExistence type="predicted"/>